<feature type="compositionally biased region" description="Basic residues" evidence="1">
    <location>
        <begin position="1"/>
        <end position="11"/>
    </location>
</feature>
<feature type="compositionally biased region" description="Basic residues" evidence="1">
    <location>
        <begin position="91"/>
        <end position="100"/>
    </location>
</feature>
<feature type="compositionally biased region" description="Basic and acidic residues" evidence="1">
    <location>
        <begin position="102"/>
        <end position="111"/>
    </location>
</feature>
<feature type="region of interest" description="Disordered" evidence="1">
    <location>
        <begin position="182"/>
        <end position="396"/>
    </location>
</feature>
<feature type="compositionally biased region" description="Basic residues" evidence="1">
    <location>
        <begin position="240"/>
        <end position="256"/>
    </location>
</feature>
<keyword evidence="2" id="KW-0282">Flagellum</keyword>
<accession>A0A6J4MZZ9</accession>
<feature type="compositionally biased region" description="Basic residues" evidence="1">
    <location>
        <begin position="112"/>
        <end position="148"/>
    </location>
</feature>
<reference evidence="2" key="1">
    <citation type="submission" date="2020-02" db="EMBL/GenBank/DDBJ databases">
        <authorList>
            <person name="Meier V. D."/>
        </authorList>
    </citation>
    <scope>NUCLEOTIDE SEQUENCE</scope>
    <source>
        <strain evidence="2">AVDCRST_MAG21</strain>
    </source>
</reference>
<name>A0A6J4MZZ9_9ACTN</name>
<feature type="compositionally biased region" description="Basic residues" evidence="1">
    <location>
        <begin position="311"/>
        <end position="323"/>
    </location>
</feature>
<feature type="region of interest" description="Disordered" evidence="1">
    <location>
        <begin position="1"/>
        <end position="53"/>
    </location>
</feature>
<proteinExistence type="predicted"/>
<evidence type="ECO:0000313" key="2">
    <source>
        <dbReference type="EMBL" id="CAA9369175.1"/>
    </source>
</evidence>
<sequence>DEGRHPHRRRRDRPDAGRAHAGRADGPAHRAEPRARPARPAGRHADPAAAGLRRLPVAAAHRHAVPAGPERLLHAAGAHRRLRGQGDRGLRPHRHRRLAGRRPGDLRDPHRGAVRRHHQRRRARGRGRRPLHPRRHARQADGHRRRPQRRPDRRGPGAQAPLRGHRRGRLLRLDGRCLEVRQGRRDRRHHRDAGEPHRRVRHRRHAARHGPGRGGLDLLAADRRRRPGLDDPGAADVHRDRHHRHPLGQRWRHGRRPDRPARPVQAARPDRRRRLARPVPDPRTPQAAVPARGRALPLHGHPADRGAGGRRGGRRRGRRRRLRAAAGLARGDRREDAGGPTGARGGLRPGGAGRHHPRRRPAGPRQGAAPQGRHGDRPGHPAGAHPRQPRPAGLPV</sequence>
<feature type="compositionally biased region" description="Basic and acidic residues" evidence="1">
    <location>
        <begin position="12"/>
        <end position="35"/>
    </location>
</feature>
<keyword evidence="2" id="KW-0966">Cell projection</keyword>
<protein>
    <submittedName>
        <fullName evidence="2">Flagellar biosynthesis protein FlhA</fullName>
    </submittedName>
</protein>
<feature type="compositionally biased region" description="Basic residues" evidence="1">
    <location>
        <begin position="198"/>
        <end position="211"/>
    </location>
</feature>
<dbReference type="AlphaFoldDB" id="A0A6J4MZZ9"/>
<feature type="non-terminal residue" evidence="2">
    <location>
        <position position="396"/>
    </location>
</feature>
<feature type="compositionally biased region" description="Basic residues" evidence="1">
    <location>
        <begin position="353"/>
        <end position="362"/>
    </location>
</feature>
<gene>
    <name evidence="2" type="ORF">AVDCRST_MAG21-513</name>
</gene>
<feature type="compositionally biased region" description="Gly residues" evidence="1">
    <location>
        <begin position="339"/>
        <end position="352"/>
    </location>
</feature>
<feature type="region of interest" description="Disordered" evidence="1">
    <location>
        <begin position="81"/>
        <end position="169"/>
    </location>
</feature>
<keyword evidence="2" id="KW-0969">Cilium</keyword>
<dbReference type="EMBL" id="CADCUL010000062">
    <property type="protein sequence ID" value="CAA9369175.1"/>
    <property type="molecule type" value="Genomic_DNA"/>
</dbReference>
<feature type="non-terminal residue" evidence="2">
    <location>
        <position position="1"/>
    </location>
</feature>
<organism evidence="2">
    <name type="scientific">uncultured Nocardioidaceae bacterium</name>
    <dbReference type="NCBI Taxonomy" id="253824"/>
    <lineage>
        <taxon>Bacteria</taxon>
        <taxon>Bacillati</taxon>
        <taxon>Actinomycetota</taxon>
        <taxon>Actinomycetes</taxon>
        <taxon>Propionibacteriales</taxon>
        <taxon>Nocardioidaceae</taxon>
        <taxon>environmental samples</taxon>
    </lineage>
</organism>
<feature type="compositionally biased region" description="Low complexity" evidence="1">
    <location>
        <begin position="363"/>
        <end position="372"/>
    </location>
</feature>
<evidence type="ECO:0000256" key="1">
    <source>
        <dbReference type="SAM" id="MobiDB-lite"/>
    </source>
</evidence>